<keyword evidence="5" id="KW-0119">Carbohydrate metabolism</keyword>
<gene>
    <name evidence="6" type="ORF">ABDJ85_11080</name>
</gene>
<dbReference type="CDD" id="cd00452">
    <property type="entry name" value="KDPG_aldolase"/>
    <property type="match status" value="1"/>
</dbReference>
<dbReference type="Gene3D" id="3.20.20.70">
    <property type="entry name" value="Aldolase class I"/>
    <property type="match status" value="1"/>
</dbReference>
<name>A0ABV0G2T9_9BURK</name>
<dbReference type="Proteomes" id="UP001495147">
    <property type="component" value="Unassembled WGS sequence"/>
</dbReference>
<dbReference type="EMBL" id="JBDPZD010000002">
    <property type="protein sequence ID" value="MEO3692015.1"/>
    <property type="molecule type" value="Genomic_DNA"/>
</dbReference>
<comment type="pathway">
    <text evidence="1">Carbohydrate acid metabolism.</text>
</comment>
<organism evidence="6 7">
    <name type="scientific">Roseateles paludis</name>
    <dbReference type="NCBI Taxonomy" id="3145238"/>
    <lineage>
        <taxon>Bacteria</taxon>
        <taxon>Pseudomonadati</taxon>
        <taxon>Pseudomonadota</taxon>
        <taxon>Betaproteobacteria</taxon>
        <taxon>Burkholderiales</taxon>
        <taxon>Sphaerotilaceae</taxon>
        <taxon>Roseateles</taxon>
    </lineage>
</organism>
<keyword evidence="4 6" id="KW-0456">Lyase</keyword>
<dbReference type="GO" id="GO:0008674">
    <property type="term" value="F:2-dehydro-3-deoxy-6-phosphogalactonate aldolase activity"/>
    <property type="evidence" value="ECO:0007669"/>
    <property type="project" value="UniProtKB-EC"/>
</dbReference>
<evidence type="ECO:0000256" key="4">
    <source>
        <dbReference type="ARBA" id="ARBA00023239"/>
    </source>
</evidence>
<evidence type="ECO:0000256" key="2">
    <source>
        <dbReference type="ARBA" id="ARBA00006906"/>
    </source>
</evidence>
<evidence type="ECO:0000256" key="1">
    <source>
        <dbReference type="ARBA" id="ARBA00004761"/>
    </source>
</evidence>
<accession>A0ABV0G2T9</accession>
<dbReference type="InterPro" id="IPR000887">
    <property type="entry name" value="Aldlse_KDPG_KHG"/>
</dbReference>
<evidence type="ECO:0000313" key="7">
    <source>
        <dbReference type="Proteomes" id="UP001495147"/>
    </source>
</evidence>
<dbReference type="PANTHER" id="PTHR30246:SF1">
    <property type="entry name" value="2-DEHYDRO-3-DEOXY-6-PHOSPHOGALACTONATE ALDOLASE-RELATED"/>
    <property type="match status" value="1"/>
</dbReference>
<dbReference type="NCBIfam" id="NF006600">
    <property type="entry name" value="PRK09140.1"/>
    <property type="match status" value="1"/>
</dbReference>
<comment type="subunit">
    <text evidence="3">Homotrimer.</text>
</comment>
<reference evidence="6 7" key="1">
    <citation type="submission" date="2024-05" db="EMBL/GenBank/DDBJ databases">
        <title>Roseateles sp. DJS-2-20 16S ribosomal RNA gene Genome sequencing and assembly.</title>
        <authorList>
            <person name="Woo H."/>
        </authorList>
    </citation>
    <scope>NUCLEOTIDE SEQUENCE [LARGE SCALE GENOMIC DNA]</scope>
    <source>
        <strain evidence="6 7">DJS-2-20</strain>
    </source>
</reference>
<evidence type="ECO:0000313" key="6">
    <source>
        <dbReference type="EMBL" id="MEO3692015.1"/>
    </source>
</evidence>
<protein>
    <submittedName>
        <fullName evidence="6">2-dehydro-3-deoxy-6-phosphogalactonate aldolase</fullName>
        <ecNumber evidence="6">4.1.2.21</ecNumber>
    </submittedName>
</protein>
<comment type="similarity">
    <text evidence="2">Belongs to the KHG/KDPG aldolase family.</text>
</comment>
<dbReference type="InterPro" id="IPR013785">
    <property type="entry name" value="Aldolase_TIM"/>
</dbReference>
<evidence type="ECO:0000256" key="5">
    <source>
        <dbReference type="ARBA" id="ARBA00023277"/>
    </source>
</evidence>
<dbReference type="RefSeq" id="WP_347704821.1">
    <property type="nucleotide sequence ID" value="NZ_JBDPZD010000002.1"/>
</dbReference>
<dbReference type="EC" id="4.1.2.21" evidence="6"/>
<sequence length="211" mass="21307">MPTPACPAFDAAWAALPLVAILRGVRPDEAADIGQALYAEGFRLIEVPVNSPEALASVEALHAALPPDAVLGAGTVLDAALLAPLRAAGARLVVMPHTAPGLIRAARDAGLVCIPGAATPSEVFAALEAGADTVKLFPAELVSPAVVKALRAVLPASVRLLPVGGITPASMAAYRAAGADGFGLGGALYRPGQNATEIARQAREFVSAWRG</sequence>
<evidence type="ECO:0000256" key="3">
    <source>
        <dbReference type="ARBA" id="ARBA00011233"/>
    </source>
</evidence>
<dbReference type="SUPFAM" id="SSF51569">
    <property type="entry name" value="Aldolase"/>
    <property type="match status" value="1"/>
</dbReference>
<proteinExistence type="inferred from homology"/>
<keyword evidence="7" id="KW-1185">Reference proteome</keyword>
<dbReference type="PANTHER" id="PTHR30246">
    <property type="entry name" value="2-KETO-3-DEOXY-6-PHOSPHOGLUCONATE ALDOLASE"/>
    <property type="match status" value="1"/>
</dbReference>
<comment type="caution">
    <text evidence="6">The sequence shown here is derived from an EMBL/GenBank/DDBJ whole genome shotgun (WGS) entry which is preliminary data.</text>
</comment>
<dbReference type="Pfam" id="PF01081">
    <property type="entry name" value="Aldolase"/>
    <property type="match status" value="1"/>
</dbReference>